<dbReference type="FunFam" id="1.10.510.10:FF:000480">
    <property type="entry name" value="Pollen receptor-like kinase 1"/>
    <property type="match status" value="1"/>
</dbReference>
<dbReference type="Gene3D" id="3.30.200.20">
    <property type="entry name" value="Phosphorylase Kinase, domain 1"/>
    <property type="match status" value="1"/>
</dbReference>
<dbReference type="Pfam" id="PF00560">
    <property type="entry name" value="LRR_1"/>
    <property type="match status" value="6"/>
</dbReference>
<feature type="region of interest" description="Disordered" evidence="12">
    <location>
        <begin position="872"/>
        <end position="891"/>
    </location>
</feature>
<sequence>MDVNMDHQPTPSIMILGAGLKKPDIHSATFPAAEFVIKLERSVDWCRISDKKKEKWKKNHSETDPFRLFHFHRDFFLPTHLFFFLQLLILLTQPVSSQPWDGVIVTQADYQALQAFKHELADPKGFLKSWNDSGYGACSGGWSGIKCAQGQVIVIQLPWRGLGGRISEKIGQLQALRKLSLHDNVIGGSIPSSLGFLPNLRGVQLFNNKLSGSIPPSIGSCPLLQTLDISNNLLTGSIPDSLGNSTKLYRLNLSFNSFAGSIPSSLTRSQSLTFLSLQYNNLSGSIPDSWGGTEKNNKFFQLQSLTLDHNFFSGSIPTSLGKLGELQEISVSHNQITGTIPDEIGRLSRLKTLDFSDNALNGSFPISLSNLSSLVLLNLGSNHLDNPIPDTISRLQKLSVLNLRRNRFSGQIPAIIGNISALTLLDLSQNNLTGEIPASLADLPNLKFFNVSYNNLSGAVPPLLSQKFNSSSFVGNLQLCGYRGSISCPSQAPSQGNPSPFPGTSQHRRHKLSTKDIILIAAGALLVVLLLLCFILLCCLIRRRAQSKAKDGQTAGRAGAARGEKGVPPTAGEVESGGEAGGKLVHFDGPMVFTADDLLCATAEIMGKSTYGTVYKATLEDGSQVAVKRLREKIAKNQREFEIEVNVIGKIRHPNLLALRAYYLGPKGEKLLVFDYMPKGSLTTFLHARGPDTAIDWPTRMNIARGMTRGLLHLHAHENIIHGNLTSSNVLLDEYTNARIADYGLSRLMTAAANSNVIATAGALGYRAPELSKLKKANTKTDVYSLGVIILELLTGKSPGEVMNGVDLPQWVASIVKEEWTNEVFDLELMKDASTIGDELLNTLKLALHCVDPSPSARPDVQQVFQQLEEIRPEMAAGSGDDGAGVPSTSD</sequence>
<dbReference type="PROSITE" id="PS50011">
    <property type="entry name" value="PROTEIN_KINASE_DOM"/>
    <property type="match status" value="1"/>
</dbReference>
<keyword evidence="6" id="KW-0677">Repeat</keyword>
<dbReference type="InterPro" id="IPR000719">
    <property type="entry name" value="Prot_kinase_dom"/>
</dbReference>
<evidence type="ECO:0000256" key="5">
    <source>
        <dbReference type="ARBA" id="ARBA00022729"/>
    </source>
</evidence>
<dbReference type="SUPFAM" id="SSF56112">
    <property type="entry name" value="Protein kinase-like (PK-like)"/>
    <property type="match status" value="1"/>
</dbReference>
<evidence type="ECO:0000313" key="15">
    <source>
        <dbReference type="EMBL" id="KAK9283743.1"/>
    </source>
</evidence>
<keyword evidence="2" id="KW-0597">Phosphoprotein</keyword>
<dbReference type="InterPro" id="IPR011009">
    <property type="entry name" value="Kinase-like_dom_sf"/>
</dbReference>
<keyword evidence="8" id="KW-0067">ATP-binding</keyword>
<evidence type="ECO:0000256" key="3">
    <source>
        <dbReference type="ARBA" id="ARBA00022614"/>
    </source>
</evidence>
<proteinExistence type="predicted"/>
<keyword evidence="7" id="KW-0547">Nucleotide-binding</keyword>
<evidence type="ECO:0000256" key="7">
    <source>
        <dbReference type="ARBA" id="ARBA00022741"/>
    </source>
</evidence>
<name>A0AAP0RS67_LIQFO</name>
<keyword evidence="3" id="KW-0433">Leucine-rich repeat</keyword>
<gene>
    <name evidence="15" type="ORF">L1049_011993</name>
</gene>
<evidence type="ECO:0000256" key="6">
    <source>
        <dbReference type="ARBA" id="ARBA00022737"/>
    </source>
</evidence>
<dbReference type="InterPro" id="IPR013210">
    <property type="entry name" value="LRR_N_plant-typ"/>
</dbReference>
<dbReference type="SMART" id="SM00369">
    <property type="entry name" value="LRR_TYP"/>
    <property type="match status" value="4"/>
</dbReference>
<evidence type="ECO:0000256" key="8">
    <source>
        <dbReference type="ARBA" id="ARBA00022840"/>
    </source>
</evidence>
<dbReference type="FunFam" id="3.80.10.10:FF:000383">
    <property type="entry name" value="Leucine-rich repeat receptor protein kinase EMS1"/>
    <property type="match status" value="1"/>
</dbReference>
<dbReference type="PANTHER" id="PTHR48008">
    <property type="entry name" value="LEUCINE-RICH REPEAT RECEPTOR-LIKE PROTEIN KINASE IMK3-RELATED"/>
    <property type="match status" value="1"/>
</dbReference>
<evidence type="ECO:0000256" key="9">
    <source>
        <dbReference type="ARBA" id="ARBA00022989"/>
    </source>
</evidence>
<accession>A0AAP0RS67</accession>
<dbReference type="EMBL" id="JBBPBK010000006">
    <property type="protein sequence ID" value="KAK9283743.1"/>
    <property type="molecule type" value="Genomic_DNA"/>
</dbReference>
<evidence type="ECO:0000256" key="1">
    <source>
        <dbReference type="ARBA" id="ARBA00004167"/>
    </source>
</evidence>
<dbReference type="Gene3D" id="3.80.10.10">
    <property type="entry name" value="Ribonuclease Inhibitor"/>
    <property type="match status" value="3"/>
</dbReference>
<dbReference type="GO" id="GO:0004672">
    <property type="term" value="F:protein kinase activity"/>
    <property type="evidence" value="ECO:0007669"/>
    <property type="project" value="InterPro"/>
</dbReference>
<dbReference type="InterPro" id="IPR003591">
    <property type="entry name" value="Leu-rich_rpt_typical-subtyp"/>
</dbReference>
<dbReference type="CDD" id="cd14066">
    <property type="entry name" value="STKc_IRAK"/>
    <property type="match status" value="1"/>
</dbReference>
<dbReference type="InterPro" id="IPR001245">
    <property type="entry name" value="Ser-Thr/Tyr_kinase_cat_dom"/>
</dbReference>
<keyword evidence="9 13" id="KW-1133">Transmembrane helix</keyword>
<evidence type="ECO:0000256" key="13">
    <source>
        <dbReference type="SAM" id="Phobius"/>
    </source>
</evidence>
<protein>
    <recommendedName>
        <fullName evidence="14">Protein kinase domain-containing protein</fullName>
    </recommendedName>
</protein>
<dbReference type="Pfam" id="PF13855">
    <property type="entry name" value="LRR_8"/>
    <property type="match status" value="2"/>
</dbReference>
<keyword evidence="4 13" id="KW-0812">Transmembrane</keyword>
<evidence type="ECO:0000313" key="16">
    <source>
        <dbReference type="Proteomes" id="UP001415857"/>
    </source>
</evidence>
<evidence type="ECO:0000256" key="11">
    <source>
        <dbReference type="ARBA" id="ARBA00023170"/>
    </source>
</evidence>
<reference evidence="15 16" key="1">
    <citation type="journal article" date="2024" name="Plant J.">
        <title>Genome sequences and population genomics reveal climatic adaptation and genomic divergence between two closely related sweetgum species.</title>
        <authorList>
            <person name="Xu W.Q."/>
            <person name="Ren C.Q."/>
            <person name="Zhang X.Y."/>
            <person name="Comes H.P."/>
            <person name="Liu X.H."/>
            <person name="Li Y.G."/>
            <person name="Kettle C.J."/>
            <person name="Jalonen R."/>
            <person name="Gaisberger H."/>
            <person name="Ma Y.Z."/>
            <person name="Qiu Y.X."/>
        </authorList>
    </citation>
    <scope>NUCLEOTIDE SEQUENCE [LARGE SCALE GENOMIC DNA]</scope>
    <source>
        <strain evidence="15">Hangzhou</strain>
    </source>
</reference>
<feature type="domain" description="Protein kinase" evidence="14">
    <location>
        <begin position="600"/>
        <end position="875"/>
    </location>
</feature>
<evidence type="ECO:0000256" key="10">
    <source>
        <dbReference type="ARBA" id="ARBA00023136"/>
    </source>
</evidence>
<dbReference type="GO" id="GO:0016020">
    <property type="term" value="C:membrane"/>
    <property type="evidence" value="ECO:0007669"/>
    <property type="project" value="UniProtKB-SubCell"/>
</dbReference>
<comment type="caution">
    <text evidence="15">The sequence shown here is derived from an EMBL/GenBank/DDBJ whole genome shotgun (WGS) entry which is preliminary data.</text>
</comment>
<evidence type="ECO:0000256" key="4">
    <source>
        <dbReference type="ARBA" id="ARBA00022692"/>
    </source>
</evidence>
<dbReference type="FunFam" id="3.80.10.10:FF:000095">
    <property type="entry name" value="LRR receptor-like serine/threonine-protein kinase GSO1"/>
    <property type="match status" value="1"/>
</dbReference>
<keyword evidence="11" id="KW-0675">Receptor</keyword>
<evidence type="ECO:0000259" key="14">
    <source>
        <dbReference type="PROSITE" id="PS50011"/>
    </source>
</evidence>
<dbReference type="FunFam" id="3.80.10.10:FF:000129">
    <property type="entry name" value="Leucine-rich repeat receptor-like kinase"/>
    <property type="match status" value="1"/>
</dbReference>
<dbReference type="Gene3D" id="1.10.510.10">
    <property type="entry name" value="Transferase(Phosphotransferase) domain 1"/>
    <property type="match status" value="1"/>
</dbReference>
<dbReference type="InterPro" id="IPR032675">
    <property type="entry name" value="LRR_dom_sf"/>
</dbReference>
<evidence type="ECO:0000256" key="2">
    <source>
        <dbReference type="ARBA" id="ARBA00022553"/>
    </source>
</evidence>
<dbReference type="InterPro" id="IPR001611">
    <property type="entry name" value="Leu-rich_rpt"/>
</dbReference>
<dbReference type="Pfam" id="PF07714">
    <property type="entry name" value="PK_Tyr_Ser-Thr"/>
    <property type="match status" value="1"/>
</dbReference>
<dbReference type="FunFam" id="3.30.200.20:FF:000486">
    <property type="entry name" value="Leucine-rich repeat receptor-like protein kinase"/>
    <property type="match status" value="1"/>
</dbReference>
<dbReference type="GO" id="GO:0005524">
    <property type="term" value="F:ATP binding"/>
    <property type="evidence" value="ECO:0007669"/>
    <property type="project" value="UniProtKB-KW"/>
</dbReference>
<keyword evidence="5" id="KW-0732">Signal</keyword>
<feature type="region of interest" description="Disordered" evidence="12">
    <location>
        <begin position="551"/>
        <end position="578"/>
    </location>
</feature>
<dbReference type="AlphaFoldDB" id="A0AAP0RS67"/>
<feature type="transmembrane region" description="Helical" evidence="13">
    <location>
        <begin position="517"/>
        <end position="541"/>
    </location>
</feature>
<dbReference type="Pfam" id="PF08263">
    <property type="entry name" value="LRRNT_2"/>
    <property type="match status" value="1"/>
</dbReference>
<evidence type="ECO:0000256" key="12">
    <source>
        <dbReference type="SAM" id="MobiDB-lite"/>
    </source>
</evidence>
<dbReference type="Proteomes" id="UP001415857">
    <property type="component" value="Unassembled WGS sequence"/>
</dbReference>
<keyword evidence="10 13" id="KW-0472">Membrane</keyword>
<comment type="subcellular location">
    <subcellularLocation>
        <location evidence="1">Membrane</location>
        <topology evidence="1">Single-pass membrane protein</topology>
    </subcellularLocation>
</comment>
<dbReference type="PANTHER" id="PTHR48008:SF6">
    <property type="entry name" value="LEUCINE-RICH REPEAT RECEPTOR-LIKE PROTEIN KINASE IMK3-RELATED"/>
    <property type="match status" value="1"/>
</dbReference>
<organism evidence="15 16">
    <name type="scientific">Liquidambar formosana</name>
    <name type="common">Formosan gum</name>
    <dbReference type="NCBI Taxonomy" id="63359"/>
    <lineage>
        <taxon>Eukaryota</taxon>
        <taxon>Viridiplantae</taxon>
        <taxon>Streptophyta</taxon>
        <taxon>Embryophyta</taxon>
        <taxon>Tracheophyta</taxon>
        <taxon>Spermatophyta</taxon>
        <taxon>Magnoliopsida</taxon>
        <taxon>eudicotyledons</taxon>
        <taxon>Gunneridae</taxon>
        <taxon>Pentapetalae</taxon>
        <taxon>Saxifragales</taxon>
        <taxon>Altingiaceae</taxon>
        <taxon>Liquidambar</taxon>
    </lineage>
</organism>
<dbReference type="InterPro" id="IPR052451">
    <property type="entry name" value="Ser/Thr_kinase-like"/>
</dbReference>
<dbReference type="SUPFAM" id="SSF52058">
    <property type="entry name" value="L domain-like"/>
    <property type="match status" value="1"/>
</dbReference>
<keyword evidence="16" id="KW-1185">Reference proteome</keyword>